<dbReference type="InterPro" id="IPR008258">
    <property type="entry name" value="Transglycosylase_SLT_dom_1"/>
</dbReference>
<dbReference type="CDD" id="cd16896">
    <property type="entry name" value="LT_Slt70-like"/>
    <property type="match status" value="1"/>
</dbReference>
<name>A0A4Q0I9P6_9FIRM</name>
<evidence type="ECO:0000313" key="4">
    <source>
        <dbReference type="EMBL" id="RXE59722.1"/>
    </source>
</evidence>
<evidence type="ECO:0000256" key="1">
    <source>
        <dbReference type="ARBA" id="ARBA00007734"/>
    </source>
</evidence>
<accession>A0A4Q0I9P6</accession>
<comment type="similarity">
    <text evidence="1">Belongs to the transglycosylase Slt family.</text>
</comment>
<evidence type="ECO:0000259" key="3">
    <source>
        <dbReference type="Pfam" id="PF01464"/>
    </source>
</evidence>
<feature type="transmembrane region" description="Helical" evidence="2">
    <location>
        <begin position="12"/>
        <end position="34"/>
    </location>
</feature>
<dbReference type="InterPro" id="IPR023346">
    <property type="entry name" value="Lysozyme-like_dom_sf"/>
</dbReference>
<dbReference type="PANTHER" id="PTHR37423:SF2">
    <property type="entry name" value="MEMBRANE-BOUND LYTIC MUREIN TRANSGLYCOSYLASE C"/>
    <property type="match status" value="1"/>
</dbReference>
<dbReference type="GO" id="GO:0008933">
    <property type="term" value="F:peptidoglycan lytic transglycosylase activity"/>
    <property type="evidence" value="ECO:0007669"/>
    <property type="project" value="InterPro"/>
</dbReference>
<keyword evidence="2" id="KW-1133">Transmembrane helix</keyword>
<dbReference type="Gene3D" id="1.10.530.10">
    <property type="match status" value="1"/>
</dbReference>
<dbReference type="PROSITE" id="PS00922">
    <property type="entry name" value="TRANSGLYCOSYLASE"/>
    <property type="match status" value="1"/>
</dbReference>
<dbReference type="RefSeq" id="WP_069193590.1">
    <property type="nucleotide sequence ID" value="NZ_RLII01000004.1"/>
</dbReference>
<proteinExistence type="inferred from homology"/>
<reference evidence="5" key="1">
    <citation type="submission" date="2018-11" db="EMBL/GenBank/DDBJ databases">
        <title>Genome sequencing of a novel mesophilic and cellulolytic organism within the genus Hungateiclostridium.</title>
        <authorList>
            <person name="Rettenmaier R."/>
            <person name="Liebl W."/>
            <person name="Zverlov V."/>
        </authorList>
    </citation>
    <scope>NUCLEOTIDE SEQUENCE [LARGE SCALE GENOMIC DNA]</scope>
    <source>
        <strain evidence="5">N2K1</strain>
    </source>
</reference>
<dbReference type="Pfam" id="PF01464">
    <property type="entry name" value="SLT"/>
    <property type="match status" value="1"/>
</dbReference>
<evidence type="ECO:0000256" key="2">
    <source>
        <dbReference type="SAM" id="Phobius"/>
    </source>
</evidence>
<dbReference type="AlphaFoldDB" id="A0A4Q0I9P6"/>
<keyword evidence="5" id="KW-1185">Reference proteome</keyword>
<dbReference type="GO" id="GO:0016020">
    <property type="term" value="C:membrane"/>
    <property type="evidence" value="ECO:0007669"/>
    <property type="project" value="InterPro"/>
</dbReference>
<evidence type="ECO:0000313" key="5">
    <source>
        <dbReference type="Proteomes" id="UP000289166"/>
    </source>
</evidence>
<comment type="caution">
    <text evidence="4">The sequence shown here is derived from an EMBL/GenBank/DDBJ whole genome shotgun (WGS) entry which is preliminary data.</text>
</comment>
<dbReference type="GO" id="GO:0000270">
    <property type="term" value="P:peptidoglycan metabolic process"/>
    <property type="evidence" value="ECO:0007669"/>
    <property type="project" value="InterPro"/>
</dbReference>
<dbReference type="InterPro" id="IPR000189">
    <property type="entry name" value="Transglyc_AS"/>
</dbReference>
<protein>
    <submittedName>
        <fullName evidence="4">Lytic transglycosylase domain-containing protein</fullName>
    </submittedName>
</protein>
<keyword evidence="2" id="KW-0812">Transmembrane</keyword>
<dbReference type="SUPFAM" id="SSF53955">
    <property type="entry name" value="Lysozyme-like"/>
    <property type="match status" value="1"/>
</dbReference>
<feature type="domain" description="Transglycosylase SLT" evidence="3">
    <location>
        <begin position="42"/>
        <end position="153"/>
    </location>
</feature>
<dbReference type="OrthoDB" id="9815002at2"/>
<dbReference type="Proteomes" id="UP000289166">
    <property type="component" value="Unassembled WGS sequence"/>
</dbReference>
<keyword evidence="2" id="KW-0472">Membrane</keyword>
<organism evidence="4 5">
    <name type="scientific">Acetivibrio mesophilus</name>
    <dbReference type="NCBI Taxonomy" id="2487273"/>
    <lineage>
        <taxon>Bacteria</taxon>
        <taxon>Bacillati</taxon>
        <taxon>Bacillota</taxon>
        <taxon>Clostridia</taxon>
        <taxon>Eubacteriales</taxon>
        <taxon>Oscillospiraceae</taxon>
        <taxon>Acetivibrio</taxon>
    </lineage>
</organism>
<gene>
    <name evidence="4" type="ORF">EFD62_05230</name>
</gene>
<dbReference type="EMBL" id="RLII01000004">
    <property type="protein sequence ID" value="RXE59722.1"/>
    <property type="molecule type" value="Genomic_DNA"/>
</dbReference>
<dbReference type="PANTHER" id="PTHR37423">
    <property type="entry name" value="SOLUBLE LYTIC MUREIN TRANSGLYCOSYLASE-RELATED"/>
    <property type="match status" value="1"/>
</dbReference>
<sequence length="188" mass="21948">MANRFKRNVKLIFIFAVALIAIVFILEGAIKMLYPLKFKEYVYRYSSEYDLDPYLVFSIIKAESSFNPDATSHKNARGLMQVTDDTAFWIAEMMGIKDFKVEYLYDPETNIKFGCWLLNNLERQFDSPVLVVASYNAGASCVHSWLNNSKYSKTGKSLDSIPYKETEIYTKRVENYYSVYKMLYEKDI</sequence>